<proteinExistence type="predicted"/>
<dbReference type="EMBL" id="JAWJWE010000004">
    <property type="protein sequence ID" value="KAK6636113.1"/>
    <property type="molecule type" value="Genomic_DNA"/>
</dbReference>
<feature type="compositionally biased region" description="Basic residues" evidence="1">
    <location>
        <begin position="58"/>
        <end position="74"/>
    </location>
</feature>
<gene>
    <name evidence="2" type="ORF">RUM43_009765</name>
</gene>
<protein>
    <submittedName>
        <fullName evidence="2">Uncharacterized protein</fullName>
    </submittedName>
</protein>
<name>A0AAN8P383_POLSC</name>
<dbReference type="Proteomes" id="UP001372834">
    <property type="component" value="Unassembled WGS sequence"/>
</dbReference>
<dbReference type="AlphaFoldDB" id="A0AAN8P383"/>
<reference evidence="2 3" key="1">
    <citation type="submission" date="2023-10" db="EMBL/GenBank/DDBJ databases">
        <title>Genomes of two closely related lineages of the louse Polyplax serrata with different host specificities.</title>
        <authorList>
            <person name="Martinu J."/>
            <person name="Tarabai H."/>
            <person name="Stefka J."/>
            <person name="Hypsa V."/>
        </authorList>
    </citation>
    <scope>NUCLEOTIDE SEQUENCE [LARGE SCALE GENOMIC DNA]</scope>
    <source>
        <strain evidence="2">HR10_N</strain>
    </source>
</reference>
<organism evidence="2 3">
    <name type="scientific">Polyplax serrata</name>
    <name type="common">Common mouse louse</name>
    <dbReference type="NCBI Taxonomy" id="468196"/>
    <lineage>
        <taxon>Eukaryota</taxon>
        <taxon>Metazoa</taxon>
        <taxon>Ecdysozoa</taxon>
        <taxon>Arthropoda</taxon>
        <taxon>Hexapoda</taxon>
        <taxon>Insecta</taxon>
        <taxon>Pterygota</taxon>
        <taxon>Neoptera</taxon>
        <taxon>Paraneoptera</taxon>
        <taxon>Psocodea</taxon>
        <taxon>Troctomorpha</taxon>
        <taxon>Phthiraptera</taxon>
        <taxon>Anoplura</taxon>
        <taxon>Polyplacidae</taxon>
        <taxon>Polyplax</taxon>
    </lineage>
</organism>
<accession>A0AAN8P383</accession>
<feature type="region of interest" description="Disordered" evidence="1">
    <location>
        <begin position="52"/>
        <end position="92"/>
    </location>
</feature>
<sequence length="92" mass="10549">MSKSFKSLIVPCVPNFTSVNPMIREATQKNFTLTNWAKKPKYNPHFRKVFVSGSRSGQGHRRGATRVKRRRKRGGLNASNSHYNFPSLESLR</sequence>
<evidence type="ECO:0000313" key="2">
    <source>
        <dbReference type="EMBL" id="KAK6636113.1"/>
    </source>
</evidence>
<comment type="caution">
    <text evidence="2">The sequence shown here is derived from an EMBL/GenBank/DDBJ whole genome shotgun (WGS) entry which is preliminary data.</text>
</comment>
<evidence type="ECO:0000313" key="3">
    <source>
        <dbReference type="Proteomes" id="UP001372834"/>
    </source>
</evidence>
<evidence type="ECO:0000256" key="1">
    <source>
        <dbReference type="SAM" id="MobiDB-lite"/>
    </source>
</evidence>